<evidence type="ECO:0000256" key="6">
    <source>
        <dbReference type="ARBA" id="ARBA00022833"/>
    </source>
</evidence>
<proteinExistence type="inferred from homology"/>
<dbReference type="Gene3D" id="4.10.860.120">
    <property type="entry name" value="RNA polymerase II, clamp domain"/>
    <property type="match status" value="1"/>
</dbReference>
<evidence type="ECO:0000256" key="2">
    <source>
        <dbReference type="ARBA" id="ARBA00022478"/>
    </source>
</evidence>
<dbReference type="Gene3D" id="6.20.50.80">
    <property type="match status" value="1"/>
</dbReference>
<evidence type="ECO:0000256" key="8">
    <source>
        <dbReference type="RuleBase" id="RU004279"/>
    </source>
</evidence>
<evidence type="ECO:0000259" key="10">
    <source>
        <dbReference type="SMART" id="SM00663"/>
    </source>
</evidence>
<protein>
    <recommendedName>
        <fullName evidence="8">DNA-directed RNA polymerase subunit</fullName>
        <ecNumber evidence="8">2.7.7.6</ecNumber>
    </recommendedName>
</protein>
<feature type="domain" description="RNA polymerase N-terminal" evidence="10">
    <location>
        <begin position="157"/>
        <end position="469"/>
    </location>
</feature>
<dbReference type="EMBL" id="RDQH01000328">
    <property type="protein sequence ID" value="RXI06415.1"/>
    <property type="molecule type" value="Genomic_DNA"/>
</dbReference>
<dbReference type="InterPro" id="IPR007075">
    <property type="entry name" value="RNA_pol_Rpb1_6"/>
</dbReference>
<evidence type="ECO:0000313" key="11">
    <source>
        <dbReference type="EMBL" id="RXI06415.1"/>
    </source>
</evidence>
<accession>A0A498KKX0</accession>
<keyword evidence="2 8" id="KW-0240">DNA-directed RNA polymerase</keyword>
<evidence type="ECO:0000256" key="1">
    <source>
        <dbReference type="ARBA" id="ARBA00006460"/>
    </source>
</evidence>
<dbReference type="InterPro" id="IPR044893">
    <property type="entry name" value="RNA_pol_Rpb1_clamp_domain"/>
</dbReference>
<dbReference type="Gene3D" id="2.40.40.20">
    <property type="match status" value="1"/>
</dbReference>
<keyword evidence="6" id="KW-0862">Zinc</keyword>
<keyword evidence="7 8" id="KW-0804">Transcription</keyword>
<organism evidence="11 12">
    <name type="scientific">Malus domestica</name>
    <name type="common">Apple</name>
    <name type="synonym">Pyrus malus</name>
    <dbReference type="NCBI Taxonomy" id="3750"/>
    <lineage>
        <taxon>Eukaryota</taxon>
        <taxon>Viridiplantae</taxon>
        <taxon>Streptophyta</taxon>
        <taxon>Embryophyta</taxon>
        <taxon>Tracheophyta</taxon>
        <taxon>Spermatophyta</taxon>
        <taxon>Magnoliopsida</taxon>
        <taxon>eudicotyledons</taxon>
        <taxon>Gunneridae</taxon>
        <taxon>Pentapetalae</taxon>
        <taxon>rosids</taxon>
        <taxon>fabids</taxon>
        <taxon>Rosales</taxon>
        <taxon>Rosaceae</taxon>
        <taxon>Amygdaloideae</taxon>
        <taxon>Maleae</taxon>
        <taxon>Malus</taxon>
    </lineage>
</organism>
<evidence type="ECO:0000256" key="5">
    <source>
        <dbReference type="ARBA" id="ARBA00022723"/>
    </source>
</evidence>
<dbReference type="InterPro" id="IPR007080">
    <property type="entry name" value="RNA_pol_Rpb1_1"/>
</dbReference>
<comment type="catalytic activity">
    <reaction evidence="8">
        <text>RNA(n) + a ribonucleoside 5'-triphosphate = RNA(n+1) + diphosphate</text>
        <dbReference type="Rhea" id="RHEA:21248"/>
        <dbReference type="Rhea" id="RHEA-COMP:14527"/>
        <dbReference type="Rhea" id="RHEA-COMP:17342"/>
        <dbReference type="ChEBI" id="CHEBI:33019"/>
        <dbReference type="ChEBI" id="CHEBI:61557"/>
        <dbReference type="ChEBI" id="CHEBI:140395"/>
        <dbReference type="EC" id="2.7.7.6"/>
    </reaction>
</comment>
<name>A0A498KKX0_MALDO</name>
<dbReference type="InterPro" id="IPR038120">
    <property type="entry name" value="Rpb1_funnel_sf"/>
</dbReference>
<dbReference type="GO" id="GO:0003899">
    <property type="term" value="F:DNA-directed RNA polymerase activity"/>
    <property type="evidence" value="ECO:0007669"/>
    <property type="project" value="UniProtKB-EC"/>
</dbReference>
<dbReference type="AlphaFoldDB" id="A0A498KKX0"/>
<gene>
    <name evidence="11" type="ORF">DVH24_018457</name>
</gene>
<dbReference type="Pfam" id="PF04992">
    <property type="entry name" value="RNA_pol_Rpb1_6"/>
    <property type="match status" value="1"/>
</dbReference>
<comment type="caution">
    <text evidence="11">The sequence shown here is derived from an EMBL/GenBank/DDBJ whole genome shotgun (WGS) entry which is preliminary data.</text>
</comment>
<dbReference type="SMART" id="SM00663">
    <property type="entry name" value="RPOLA_N"/>
    <property type="match status" value="1"/>
</dbReference>
<keyword evidence="12" id="KW-1185">Reference proteome</keyword>
<dbReference type="Gene3D" id="6.10.250.2940">
    <property type="match status" value="1"/>
</dbReference>
<dbReference type="InterPro" id="IPR006592">
    <property type="entry name" value="RNA_pol_N"/>
</dbReference>
<keyword evidence="3 8" id="KW-0808">Transferase</keyword>
<dbReference type="PANTHER" id="PTHR19376:SF37">
    <property type="entry name" value="DNA-DIRECTED RNA POLYMERASE II SUBUNIT RPB1"/>
    <property type="match status" value="1"/>
</dbReference>
<dbReference type="Gene3D" id="1.10.132.30">
    <property type="match status" value="1"/>
</dbReference>
<evidence type="ECO:0000256" key="3">
    <source>
        <dbReference type="ARBA" id="ARBA00022679"/>
    </source>
</evidence>
<dbReference type="GO" id="GO:0003677">
    <property type="term" value="F:DNA binding"/>
    <property type="evidence" value="ECO:0007669"/>
    <property type="project" value="InterPro"/>
</dbReference>
<dbReference type="Proteomes" id="UP000290289">
    <property type="component" value="Chromosome 2"/>
</dbReference>
<dbReference type="PANTHER" id="PTHR19376">
    <property type="entry name" value="DNA-DIRECTED RNA POLYMERASE"/>
    <property type="match status" value="1"/>
</dbReference>
<evidence type="ECO:0000256" key="9">
    <source>
        <dbReference type="SAM" id="MobiDB-lite"/>
    </source>
</evidence>
<dbReference type="Gene3D" id="3.30.1490.180">
    <property type="entry name" value="RNA polymerase ii"/>
    <property type="match status" value="1"/>
</dbReference>
<comment type="similarity">
    <text evidence="1 8">Belongs to the RNA polymerase beta' chain family.</text>
</comment>
<dbReference type="Pfam" id="PF05000">
    <property type="entry name" value="RNA_pol_Rpb1_4"/>
    <property type="match status" value="1"/>
</dbReference>
<dbReference type="InterPro" id="IPR042102">
    <property type="entry name" value="RNA_pol_Rpb1_3_sf"/>
</dbReference>
<dbReference type="InterPro" id="IPR000722">
    <property type="entry name" value="RNA_pol_asu"/>
</dbReference>
<keyword evidence="4 8" id="KW-0548">Nucleotidyltransferase</keyword>
<comment type="function">
    <text evidence="8">DNA-dependent RNA polymerase catalyzes the transcription of DNA into RNA using the four ribonucleoside triphosphates as substrates.</text>
</comment>
<dbReference type="Pfam" id="PF04997">
    <property type="entry name" value="RNA_pol_Rpb1_1"/>
    <property type="match status" value="1"/>
</dbReference>
<dbReference type="GO" id="GO:0005665">
    <property type="term" value="C:RNA polymerase II, core complex"/>
    <property type="evidence" value="ECO:0007669"/>
    <property type="project" value="TreeGrafter"/>
</dbReference>
<evidence type="ECO:0000256" key="7">
    <source>
        <dbReference type="ARBA" id="ARBA00023163"/>
    </source>
</evidence>
<dbReference type="EC" id="2.7.7.6" evidence="8"/>
<feature type="region of interest" description="Disordered" evidence="9">
    <location>
        <begin position="97"/>
        <end position="123"/>
    </location>
</feature>
<reference evidence="11 12" key="1">
    <citation type="submission" date="2018-10" db="EMBL/GenBank/DDBJ databases">
        <title>A high-quality apple genome assembly.</title>
        <authorList>
            <person name="Hu J."/>
        </authorList>
    </citation>
    <scope>NUCLEOTIDE SEQUENCE [LARGE SCALE GENOMIC DNA]</scope>
    <source>
        <strain evidence="12">cv. HFTH1</strain>
        <tissue evidence="11">Young leaf</tissue>
    </source>
</reference>
<dbReference type="GO" id="GO:0006351">
    <property type="term" value="P:DNA-templated transcription"/>
    <property type="evidence" value="ECO:0007669"/>
    <property type="project" value="InterPro"/>
</dbReference>
<dbReference type="STRING" id="3750.A0A498KKX0"/>
<dbReference type="InterPro" id="IPR045867">
    <property type="entry name" value="DNA-dir_RpoC_beta_prime"/>
</dbReference>
<keyword evidence="5" id="KW-0479">Metal-binding</keyword>
<evidence type="ECO:0000256" key="4">
    <source>
        <dbReference type="ARBA" id="ARBA00022695"/>
    </source>
</evidence>
<dbReference type="GO" id="GO:0046872">
    <property type="term" value="F:metal ion binding"/>
    <property type="evidence" value="ECO:0007669"/>
    <property type="project" value="UniProtKB-KW"/>
</dbReference>
<dbReference type="SUPFAM" id="SSF64484">
    <property type="entry name" value="beta and beta-prime subunits of DNA dependent RNA-polymerase"/>
    <property type="match status" value="1"/>
</dbReference>
<dbReference type="InterPro" id="IPR007083">
    <property type="entry name" value="RNA_pol_Rpb1_4"/>
</dbReference>
<dbReference type="Pfam" id="PF00623">
    <property type="entry name" value="RNA_pol_Rpb1_2"/>
    <property type="match status" value="1"/>
</dbReference>
<dbReference type="InterPro" id="IPR007081">
    <property type="entry name" value="RNA_pol_Rpb1_5"/>
</dbReference>
<dbReference type="Pfam" id="PF04998">
    <property type="entry name" value="RNA_pol_Rpb1_5"/>
    <property type="match status" value="1"/>
</dbReference>
<sequence length="957" mass="108325">MIIVCACSCVWAHRCREITEEAKREGLSDPRLGCPGHFGHIVLAQPFYHVLFTKTVFSVLESVCFRCSRIRTSTLYIPQDYNVPNPKLYLEGSSVLKDPMRPQTNKRKRKDDPEPGPAPAPVHKVPVTVQKTLAILQKIHTEPCRQLGFNLAFARPDWMIIQVLPIPPPHVRPFMRADSCRIYQDDLTFQLYRIIRLNNHLNARKVRSLHGERLLELYISQYYNKLPGQPRATTDAGMPIRSICCRLNGREGLIREHLMEEQVFESAQAMVTSDPNMKVDQLGVPWTIALDLTFPEIFISTPLSSLKNRLNEFFFGEKPPCGETRAARSIITVDGKRFDVGILKKNRIEWPLKHGDKALLYCSDKFWFVERHLKDGDIVVLNRQRSLHKMSIMGHRVKVVPGSTFRLNPSITSADFGGDPMRMHVPQSLETRTEVLECVMVPKCMFSPQSNRLEVGLSKDSLLGCCKISKMGTFIEKVTKGEHLSGTLCKDTLGMSTHGKNGPDAACKFLGNAQLLAHYWFLHNAFSIGIGDMVVDLATTEKIKQTISEAKDEVEGLVSKARSKQLEAEPGRTLVDSFENKVNQLPTVSNVSGQQVKWVRSNVLNRARDKAGSSAEKSLSEVNNLKAMVTAGYKRNFIKMSHMIACVGQLNIEGKRTPYGLIDHPPLPHLTEDDYGPECRGFVKNSSLHGLTLQEFFFHAMDSRKGLTDTVVTTYEIGYIQRRLVHALEDIMVQYDGTICNSLGDVIQFVYGEDRMDAAWISELLENVTMLSKQKLKDLKQTNHNLAERLEAYMLLPVNLKRIMWNAQKTFKIDLRRALDMHPKEIVEAIDKLQGRLKVIPGDDTFSVEAQNNATLFFNIFLRNTLASKRVLDEYWLTRESFGWVINHIELCFRQSLVEPGKMVELAAAQSISKSSTCMELSTFHSTRAIKVSRVLGIEAACRLMLDELQGMLSYDG</sequence>
<dbReference type="Gene3D" id="1.10.274.100">
    <property type="entry name" value="RNA polymerase Rpb1, domain 3"/>
    <property type="match status" value="1"/>
</dbReference>
<evidence type="ECO:0000313" key="12">
    <source>
        <dbReference type="Proteomes" id="UP000290289"/>
    </source>
</evidence>